<evidence type="ECO:0000313" key="3">
    <source>
        <dbReference type="Proteomes" id="UP001189429"/>
    </source>
</evidence>
<organism evidence="2 3">
    <name type="scientific">Prorocentrum cordatum</name>
    <dbReference type="NCBI Taxonomy" id="2364126"/>
    <lineage>
        <taxon>Eukaryota</taxon>
        <taxon>Sar</taxon>
        <taxon>Alveolata</taxon>
        <taxon>Dinophyceae</taxon>
        <taxon>Prorocentrales</taxon>
        <taxon>Prorocentraceae</taxon>
        <taxon>Prorocentrum</taxon>
    </lineage>
</organism>
<protein>
    <submittedName>
        <fullName evidence="2">Uncharacterized protein</fullName>
    </submittedName>
</protein>
<name>A0ABN9U9K9_9DINO</name>
<accession>A0ABN9U9K9</accession>
<comment type="caution">
    <text evidence="2">The sequence shown here is derived from an EMBL/GenBank/DDBJ whole genome shotgun (WGS) entry which is preliminary data.</text>
</comment>
<evidence type="ECO:0000313" key="2">
    <source>
        <dbReference type="EMBL" id="CAK0855971.1"/>
    </source>
</evidence>
<evidence type="ECO:0000256" key="1">
    <source>
        <dbReference type="SAM" id="MobiDB-lite"/>
    </source>
</evidence>
<proteinExistence type="predicted"/>
<sequence length="351" mass="38875">MCARGAASKGRSMIASWLSPSEIEEHLRLEREQWGISVAHLLSEEVTDPARQRSGEDDPAFYQLRDVFSPGADPIGGAGAVPAGRLRRLRIRGLPGLAREVLGQAHAFLVSDVGLPPERGPGRAAELERDSLAEEESAETVYLCARFFVNNQHRILDQSKKRDKAKTDSDNLASVFKDNSRSIGRVLALFDVWNGPTHLTRIWAIFEQAMAIKLSIEPKIIMPKAEVQTFMGQLAHGNEGISRVKAAFFKVNTERAEASVRKDKENVQRMILDTFGSFTCVDSQLKRPMVRWLGDATESIFNDLMRQGSKRSLPVDPDGPSEGPRPWNFHPEGAPSGALQVPVHSLHALLR</sequence>
<gene>
    <name evidence="2" type="ORF">PCOR1329_LOCUS46479</name>
</gene>
<reference evidence="2" key="1">
    <citation type="submission" date="2023-10" db="EMBL/GenBank/DDBJ databases">
        <authorList>
            <person name="Chen Y."/>
            <person name="Shah S."/>
            <person name="Dougan E. K."/>
            <person name="Thang M."/>
            <person name="Chan C."/>
        </authorList>
    </citation>
    <scope>NUCLEOTIDE SEQUENCE [LARGE SCALE GENOMIC DNA]</scope>
</reference>
<dbReference type="EMBL" id="CAUYUJ010015592">
    <property type="protein sequence ID" value="CAK0855971.1"/>
    <property type="molecule type" value="Genomic_DNA"/>
</dbReference>
<keyword evidence="3" id="KW-1185">Reference proteome</keyword>
<dbReference type="Proteomes" id="UP001189429">
    <property type="component" value="Unassembled WGS sequence"/>
</dbReference>
<feature type="region of interest" description="Disordered" evidence="1">
    <location>
        <begin position="307"/>
        <end position="338"/>
    </location>
</feature>